<dbReference type="PANTHER" id="PTHR31260">
    <property type="entry name" value="CYSTATIN/MONELLIN SUPERFAMILY PROTEIN"/>
    <property type="match status" value="1"/>
</dbReference>
<feature type="region of interest" description="Disordered" evidence="1">
    <location>
        <begin position="38"/>
        <end position="62"/>
    </location>
</feature>
<sequence length="327" mass="38272">MVIRNSAPRRWWREGGTGKCNPDELIVVDSDEYRAPRRSNRHWEKKQKALRKAHREETARKEEETLRKAEEAFWRKVDETDGFDIEIEGAPCYFGGMSVYKGGVDCPLVVRLYAKVGLHRYNMLEGTNFHLHEIDKYNLVCIPMPVSYYITLLAEDPATSSLVVFQTKIDQRSLAEMDFTCYISRPKGIMSGIYPKQFFDGEDLPDKWPSKEAFADKRRFLYKVQESDWEEHDWIRLYMEIAFFNRDRWLNHNLSDLKILNVVVETEENLPYETVLKSFRNVLVYIRYDQDLGADGVCKHIAIVRRTVEPTTHCVCLLGESLLVPDS</sequence>
<dbReference type="NCBIfam" id="TIGR01572">
    <property type="entry name" value="A_thl_para_3677"/>
    <property type="match status" value="1"/>
</dbReference>
<dbReference type="Proteomes" id="UP000886595">
    <property type="component" value="Unassembled WGS sequence"/>
</dbReference>
<dbReference type="PANTHER" id="PTHR31260:SF50">
    <property type="entry name" value="MS5 PROTEIN"/>
    <property type="match status" value="1"/>
</dbReference>
<name>A0A8X7PTI9_BRACI</name>
<accession>A0A8X7PTI9</accession>
<evidence type="ECO:0008006" key="4">
    <source>
        <dbReference type="Google" id="ProtNLM"/>
    </source>
</evidence>
<evidence type="ECO:0000256" key="1">
    <source>
        <dbReference type="SAM" id="MobiDB-lite"/>
    </source>
</evidence>
<dbReference type="OrthoDB" id="1113811at2759"/>
<organism evidence="2 3">
    <name type="scientific">Brassica carinata</name>
    <name type="common">Ethiopian mustard</name>
    <name type="synonym">Abyssinian cabbage</name>
    <dbReference type="NCBI Taxonomy" id="52824"/>
    <lineage>
        <taxon>Eukaryota</taxon>
        <taxon>Viridiplantae</taxon>
        <taxon>Streptophyta</taxon>
        <taxon>Embryophyta</taxon>
        <taxon>Tracheophyta</taxon>
        <taxon>Spermatophyta</taxon>
        <taxon>Magnoliopsida</taxon>
        <taxon>eudicotyledons</taxon>
        <taxon>Gunneridae</taxon>
        <taxon>Pentapetalae</taxon>
        <taxon>rosids</taxon>
        <taxon>malvids</taxon>
        <taxon>Brassicales</taxon>
        <taxon>Brassicaceae</taxon>
        <taxon>Brassiceae</taxon>
        <taxon>Brassica</taxon>
    </lineage>
</organism>
<evidence type="ECO:0000313" key="2">
    <source>
        <dbReference type="EMBL" id="KAG2256793.1"/>
    </source>
</evidence>
<dbReference type="Pfam" id="PF04776">
    <property type="entry name" value="protein_MS5"/>
    <property type="match status" value="1"/>
</dbReference>
<comment type="caution">
    <text evidence="2">The sequence shown here is derived from an EMBL/GenBank/DDBJ whole genome shotgun (WGS) entry which is preliminary data.</text>
</comment>
<reference evidence="2 3" key="1">
    <citation type="submission" date="2020-02" db="EMBL/GenBank/DDBJ databases">
        <authorList>
            <person name="Ma Q."/>
            <person name="Huang Y."/>
            <person name="Song X."/>
            <person name="Pei D."/>
        </authorList>
    </citation>
    <scope>NUCLEOTIDE SEQUENCE [LARGE SCALE GENOMIC DNA]</scope>
    <source>
        <strain evidence="2">Sxm20200214</strain>
        <tissue evidence="2">Leaf</tissue>
    </source>
</reference>
<keyword evidence="3" id="KW-1185">Reference proteome</keyword>
<dbReference type="EMBL" id="JAAMPC010000015">
    <property type="protein sequence ID" value="KAG2256793.1"/>
    <property type="molecule type" value="Genomic_DNA"/>
</dbReference>
<feature type="compositionally biased region" description="Basic residues" evidence="1">
    <location>
        <begin position="38"/>
        <end position="53"/>
    </location>
</feature>
<dbReference type="InterPro" id="IPR006462">
    <property type="entry name" value="MS5"/>
</dbReference>
<dbReference type="AlphaFoldDB" id="A0A8X7PTI9"/>
<protein>
    <recommendedName>
        <fullName evidence="4">MS5 protein</fullName>
    </recommendedName>
</protein>
<evidence type="ECO:0000313" key="3">
    <source>
        <dbReference type="Proteomes" id="UP000886595"/>
    </source>
</evidence>
<gene>
    <name evidence="2" type="ORF">Bca52824_076087</name>
</gene>
<proteinExistence type="predicted"/>